<proteinExistence type="predicted"/>
<dbReference type="PANTHER" id="PTHR15319:SF1">
    <property type="entry name" value="TATA BOX-BINDING PROTEIN-ASSOCIATED FACTOR RNA POLYMERASE I SUBUNIT C"/>
    <property type="match status" value="1"/>
</dbReference>
<dbReference type="Proteomes" id="UP000694871">
    <property type="component" value="Unplaced"/>
</dbReference>
<dbReference type="InterPro" id="IPR038801">
    <property type="entry name" value="TAF1C"/>
</dbReference>
<dbReference type="InterPro" id="IPR049087">
    <property type="entry name" value="TAF1C_beta-prop"/>
</dbReference>
<evidence type="ECO:0000313" key="2">
    <source>
        <dbReference type="Proteomes" id="UP000694871"/>
    </source>
</evidence>
<feature type="domain" description="TAF1C beta-propeller" evidence="1">
    <location>
        <begin position="1"/>
        <end position="98"/>
    </location>
</feature>
<dbReference type="RefSeq" id="XP_015266885.1">
    <property type="nucleotide sequence ID" value="XM_015411399.1"/>
</dbReference>
<organism evidence="2 3">
    <name type="scientific">Gekko japonicus</name>
    <name type="common">Schlegel's Japanese gecko</name>
    <dbReference type="NCBI Taxonomy" id="146911"/>
    <lineage>
        <taxon>Eukaryota</taxon>
        <taxon>Metazoa</taxon>
        <taxon>Chordata</taxon>
        <taxon>Craniata</taxon>
        <taxon>Vertebrata</taxon>
        <taxon>Euteleostomi</taxon>
        <taxon>Lepidosauria</taxon>
        <taxon>Squamata</taxon>
        <taxon>Bifurcata</taxon>
        <taxon>Gekkota</taxon>
        <taxon>Gekkonidae</taxon>
        <taxon>Gekkoninae</taxon>
        <taxon>Gekko</taxon>
    </lineage>
</organism>
<reference evidence="3" key="1">
    <citation type="submission" date="2025-08" db="UniProtKB">
        <authorList>
            <consortium name="RefSeq"/>
        </authorList>
    </citation>
    <scope>IDENTIFICATION</scope>
</reference>
<dbReference type="Pfam" id="PF20641">
    <property type="entry name" value="TAF1C_beta-prop"/>
    <property type="match status" value="1"/>
</dbReference>
<accession>A0ABM1JZJ8</accession>
<evidence type="ECO:0000313" key="3">
    <source>
        <dbReference type="RefSeq" id="XP_015266885.1"/>
    </source>
</evidence>
<keyword evidence="2" id="KW-1185">Reference proteome</keyword>
<evidence type="ECO:0000259" key="1">
    <source>
        <dbReference type="Pfam" id="PF20641"/>
    </source>
</evidence>
<name>A0ABM1JZJ8_GEKJA</name>
<gene>
    <name evidence="3" type="primary">TAF1C</name>
</gene>
<protein>
    <submittedName>
        <fullName evidence="3">TATA box-binding protein-associated factor RNA polymerase I subunit C</fullName>
    </submittedName>
</protein>
<dbReference type="PANTHER" id="PTHR15319">
    <property type="entry name" value="TATA BOX-BINDING PROTEIN ASSOCIATED FACTOR RNA POLYMERASE I SUBUNIT C"/>
    <property type="match status" value="1"/>
</dbReference>
<dbReference type="GeneID" id="107110600"/>
<sequence length="218" mass="24386">MPGEVALCTRSGALYLWNVELGLQRLHQDGQTMFFCDPSPWRCSDFTAHPLVLSYADRTGMMGIDRRVPAGHHFELFKVGSEGDCQQGERLVQTRYLGQAQPYHPRHGGADFSMYVLDERFPMVPLLRWQHMMRRPPIYSHLLPGGGLQRTHKLLLGAYHSQELLLVQYAGGGGGTPCQLWGNPRKLSSISECLPHFPLQVPACHSALEQRLAVPTAG</sequence>